<reference evidence="1" key="1">
    <citation type="submission" date="2023-10" db="EMBL/GenBank/DDBJ databases">
        <authorList>
            <person name="Rodriguez Cubillos JULIANA M."/>
            <person name="De Vega J."/>
        </authorList>
    </citation>
    <scope>NUCLEOTIDE SEQUENCE</scope>
</reference>
<gene>
    <name evidence="1" type="ORF">MILVUS5_LOCUS18338</name>
</gene>
<name>A0ACB0K1Q0_TRIPR</name>
<sequence>MGNGKHPRHSSQSSAAIINTLDDIQDDILTHILSFLPIKEAFRTSVLSKRWISLCYSLSTLHFDDIQSGVTTIETWIQFCQMLDAIILSPHAQQQTLKTFHLKCQYKFWKIDHRNIIKWIEAAIQRCVEDLSLFLLFGVTLEPTAIFISKTLVVLKLCRLHVSTLSNCSARLPLLKILSLVDINFDDMGDLNKILYGCPILEDLKTAYINASVGVTAGGNSEPSLSKLIKASIRLFDVPLRALSCVKFLTVTKMGKRLPDEKVNSYYKGYPVFEDLIELRLFWFDDCIHDWDDVVKMLQNCPKLEALSISKWTQTRGRDDWKYPYHVPKCISSHLKTCTISDYFAVEGDFRFAAYILQNARHLQAMTIRYRSSPNESPRFLKDLLSCQRISPACKLTFIM</sequence>
<proteinExistence type="predicted"/>
<protein>
    <submittedName>
        <fullName evidence="1">Uncharacterized protein</fullName>
    </submittedName>
</protein>
<dbReference type="Proteomes" id="UP001177021">
    <property type="component" value="Unassembled WGS sequence"/>
</dbReference>
<accession>A0ACB0K1Q0</accession>
<dbReference type="EMBL" id="CASHSV030000109">
    <property type="protein sequence ID" value="CAJ2650532.1"/>
    <property type="molecule type" value="Genomic_DNA"/>
</dbReference>
<evidence type="ECO:0000313" key="1">
    <source>
        <dbReference type="EMBL" id="CAJ2650532.1"/>
    </source>
</evidence>
<evidence type="ECO:0000313" key="2">
    <source>
        <dbReference type="Proteomes" id="UP001177021"/>
    </source>
</evidence>
<comment type="caution">
    <text evidence="1">The sequence shown here is derived from an EMBL/GenBank/DDBJ whole genome shotgun (WGS) entry which is preliminary data.</text>
</comment>
<organism evidence="1 2">
    <name type="scientific">Trifolium pratense</name>
    <name type="common">Red clover</name>
    <dbReference type="NCBI Taxonomy" id="57577"/>
    <lineage>
        <taxon>Eukaryota</taxon>
        <taxon>Viridiplantae</taxon>
        <taxon>Streptophyta</taxon>
        <taxon>Embryophyta</taxon>
        <taxon>Tracheophyta</taxon>
        <taxon>Spermatophyta</taxon>
        <taxon>Magnoliopsida</taxon>
        <taxon>eudicotyledons</taxon>
        <taxon>Gunneridae</taxon>
        <taxon>Pentapetalae</taxon>
        <taxon>rosids</taxon>
        <taxon>fabids</taxon>
        <taxon>Fabales</taxon>
        <taxon>Fabaceae</taxon>
        <taxon>Papilionoideae</taxon>
        <taxon>50 kb inversion clade</taxon>
        <taxon>NPAAA clade</taxon>
        <taxon>Hologalegina</taxon>
        <taxon>IRL clade</taxon>
        <taxon>Trifolieae</taxon>
        <taxon>Trifolium</taxon>
    </lineage>
</organism>
<keyword evidence="2" id="KW-1185">Reference proteome</keyword>